<dbReference type="GO" id="GO:0003735">
    <property type="term" value="F:structural constituent of ribosome"/>
    <property type="evidence" value="ECO:0007669"/>
    <property type="project" value="InterPro"/>
</dbReference>
<reference evidence="6" key="2">
    <citation type="submission" date="2019-04" db="EMBL/GenBank/DDBJ databases">
        <authorList>
            <person name="Pasella M."/>
        </authorList>
    </citation>
    <scope>NUCLEOTIDE SEQUENCE</scope>
    <source>
        <strain evidence="6">PD2933</strain>
    </source>
</reference>
<dbReference type="SUPFAM" id="SSF46992">
    <property type="entry name" value="Ribosomal protein S20"/>
    <property type="match status" value="1"/>
</dbReference>
<dbReference type="NCBIfam" id="TIGR00029">
    <property type="entry name" value="S20"/>
    <property type="match status" value="1"/>
</dbReference>
<reference evidence="6" key="1">
    <citation type="journal article" date="2019" name="Mol. Phylogenet. Evol.">
        <title>Morphological evolution and classification of the red algal order Ceramiales inferred using plastid phylogenomics.</title>
        <authorList>
            <person name="Diaz-Tapia P."/>
            <person name="Pasella M.M."/>
            <person name="Verbruggen H."/>
            <person name="Maggs C.A."/>
        </authorList>
    </citation>
    <scope>NUCLEOTIDE SEQUENCE</scope>
    <source>
        <strain evidence="6">PD2933</strain>
    </source>
</reference>
<evidence type="ECO:0000256" key="1">
    <source>
        <dbReference type="ARBA" id="ARBA00007634"/>
    </source>
</evidence>
<accession>A0A4D6WL49</accession>
<evidence type="ECO:0000256" key="4">
    <source>
        <dbReference type="ARBA" id="ARBA00022980"/>
    </source>
</evidence>
<dbReference type="InterPro" id="IPR002583">
    <property type="entry name" value="Ribosomal_bS20"/>
</dbReference>
<evidence type="ECO:0000313" key="6">
    <source>
        <dbReference type="EMBL" id="QCI04303.1"/>
    </source>
</evidence>
<dbReference type="HAMAP" id="MF_00500">
    <property type="entry name" value="Ribosomal_bS20"/>
    <property type="match status" value="1"/>
</dbReference>
<comment type="similarity">
    <text evidence="1">Belongs to the bacterial ribosomal protein bS20 family.</text>
</comment>
<dbReference type="InterPro" id="IPR036510">
    <property type="entry name" value="Ribosomal_bS20_sf"/>
</dbReference>
<keyword evidence="5" id="KW-0687">Ribonucleoprotein</keyword>
<protein>
    <submittedName>
        <fullName evidence="6">Ribosomal protein S20</fullName>
    </submittedName>
</protein>
<dbReference type="GO" id="GO:0070181">
    <property type="term" value="F:small ribosomal subunit rRNA binding"/>
    <property type="evidence" value="ECO:0007669"/>
    <property type="project" value="TreeGrafter"/>
</dbReference>
<dbReference type="GO" id="GO:0015935">
    <property type="term" value="C:small ribosomal subunit"/>
    <property type="evidence" value="ECO:0007669"/>
    <property type="project" value="TreeGrafter"/>
</dbReference>
<keyword evidence="2" id="KW-0699">rRNA-binding</keyword>
<keyword evidence="3" id="KW-0694">RNA-binding</keyword>
<dbReference type="AlphaFoldDB" id="A0A4D6WL49"/>
<evidence type="ECO:0000256" key="2">
    <source>
        <dbReference type="ARBA" id="ARBA00022730"/>
    </source>
</evidence>
<dbReference type="Pfam" id="PF01649">
    <property type="entry name" value="Ribosomal_S20p"/>
    <property type="match status" value="1"/>
</dbReference>
<dbReference type="Gene3D" id="1.20.58.110">
    <property type="entry name" value="Ribosomal protein S20"/>
    <property type="match status" value="1"/>
</dbReference>
<evidence type="ECO:0000256" key="3">
    <source>
        <dbReference type="ARBA" id="ARBA00022884"/>
    </source>
</evidence>
<evidence type="ECO:0000256" key="5">
    <source>
        <dbReference type="ARBA" id="ARBA00023274"/>
    </source>
</evidence>
<proteinExistence type="inferred from homology"/>
<dbReference type="PANTHER" id="PTHR33398">
    <property type="entry name" value="30S RIBOSOMAL PROTEIN S20"/>
    <property type="match status" value="1"/>
</dbReference>
<geneLocation type="plastid" evidence="6"/>
<keyword evidence="6" id="KW-0934">Plastid</keyword>
<name>A0A4D6WL49_9FLOR</name>
<dbReference type="PANTHER" id="PTHR33398:SF1">
    <property type="entry name" value="SMALL RIBOSOMAL SUBUNIT PROTEIN BS20C"/>
    <property type="match status" value="1"/>
</dbReference>
<organism evidence="6">
    <name type="scientific">Anotrichium furcellatum</name>
    <dbReference type="NCBI Taxonomy" id="41999"/>
    <lineage>
        <taxon>Eukaryota</taxon>
        <taxon>Rhodophyta</taxon>
        <taxon>Florideophyceae</taxon>
        <taxon>Rhodymeniophycidae</taxon>
        <taxon>Ceramiales</taxon>
        <taxon>Ceramiaceae</taxon>
        <taxon>Anotrichium</taxon>
    </lineage>
</organism>
<keyword evidence="4 6" id="KW-0689">Ribosomal protein</keyword>
<dbReference type="EMBL" id="MK814609">
    <property type="protein sequence ID" value="QCI04303.1"/>
    <property type="molecule type" value="Genomic_DNA"/>
</dbReference>
<gene>
    <name evidence="6" type="primary">rps20</name>
</gene>
<sequence length="92" mass="10619">MKKNISAIKRNSLSIRNRSQNRSYKSAIKTSIKKFLVVLDKSKNLTSSEDLLKAVSEVYQKIDKAVQKGVIHRNKGSRKKSRLIHMIKTRHI</sequence>
<dbReference type="GO" id="GO:0006412">
    <property type="term" value="P:translation"/>
    <property type="evidence" value="ECO:0007669"/>
    <property type="project" value="InterPro"/>
</dbReference>